<proteinExistence type="predicted"/>
<protein>
    <submittedName>
        <fullName evidence="1">Uncharacterized protein</fullName>
    </submittedName>
</protein>
<evidence type="ECO:0000313" key="1">
    <source>
        <dbReference type="EMBL" id="QJA96433.1"/>
    </source>
</evidence>
<dbReference type="EMBL" id="MT143400">
    <property type="protein sequence ID" value="QJA96433.1"/>
    <property type="molecule type" value="Genomic_DNA"/>
</dbReference>
<reference evidence="1" key="1">
    <citation type="submission" date="2020-03" db="EMBL/GenBank/DDBJ databases">
        <title>The deep terrestrial virosphere.</title>
        <authorList>
            <person name="Holmfeldt K."/>
            <person name="Nilsson E."/>
            <person name="Simone D."/>
            <person name="Lopez-Fernandez M."/>
            <person name="Wu X."/>
            <person name="de Brujin I."/>
            <person name="Lundin D."/>
            <person name="Andersson A."/>
            <person name="Bertilsson S."/>
            <person name="Dopson M."/>
        </authorList>
    </citation>
    <scope>NUCLEOTIDE SEQUENCE</scope>
    <source>
        <strain evidence="1">MM415B08709</strain>
    </source>
</reference>
<dbReference type="AlphaFoldDB" id="A0A6M3LP76"/>
<name>A0A6M3LP76_9ZZZZ</name>
<accession>A0A6M3LP76</accession>
<gene>
    <name evidence="1" type="ORF">MM415B08709_0003</name>
</gene>
<sequence length="63" mass="7735">MVTKQHFEAIANIINNCRRLEDMPDSEHIDTDRIVESMADYFEEQNERFDRDRFYKACYKRTK</sequence>
<organism evidence="1">
    <name type="scientific">viral metagenome</name>
    <dbReference type="NCBI Taxonomy" id="1070528"/>
    <lineage>
        <taxon>unclassified sequences</taxon>
        <taxon>metagenomes</taxon>
        <taxon>organismal metagenomes</taxon>
    </lineage>
</organism>